<protein>
    <recommendedName>
        <fullName evidence="7">Glutathione hydrolase proenzyme</fullName>
        <ecNumber evidence="7">2.3.2.2</ecNumber>
        <ecNumber evidence="7">3.4.19.13</ecNumber>
    </recommendedName>
    <component>
        <recommendedName>
            <fullName evidence="7">Glutathione hydrolase large chain</fullName>
        </recommendedName>
    </component>
    <component>
        <recommendedName>
            <fullName evidence="7">Glutathione hydrolase small chain</fullName>
        </recommendedName>
    </component>
</protein>
<dbReference type="PANTHER" id="PTHR43199:SF6">
    <property type="entry name" value="GLUTATHIONE HYDROLASE PROENZYME"/>
    <property type="match status" value="1"/>
</dbReference>
<evidence type="ECO:0000256" key="6">
    <source>
        <dbReference type="PIRSR" id="PIRSR600101-2"/>
    </source>
</evidence>
<dbReference type="EC" id="2.3.2.2" evidence="7"/>
<comment type="catalytic activity">
    <reaction evidence="1 7">
        <text>an S-substituted glutathione + H2O = an S-substituted L-cysteinylglycine + L-glutamate</text>
        <dbReference type="Rhea" id="RHEA:59468"/>
        <dbReference type="ChEBI" id="CHEBI:15377"/>
        <dbReference type="ChEBI" id="CHEBI:29985"/>
        <dbReference type="ChEBI" id="CHEBI:90779"/>
        <dbReference type="ChEBI" id="CHEBI:143103"/>
        <dbReference type="EC" id="3.4.19.13"/>
    </reaction>
</comment>
<feature type="binding site" evidence="6">
    <location>
        <begin position="454"/>
        <end position="455"/>
    </location>
    <ligand>
        <name>L-glutamate</name>
        <dbReference type="ChEBI" id="CHEBI:29985"/>
    </ligand>
</feature>
<dbReference type="GO" id="GO:0103068">
    <property type="term" value="F:leukotriene C4 gamma-glutamyl transferase activity"/>
    <property type="evidence" value="ECO:0007669"/>
    <property type="project" value="UniProtKB-EC"/>
</dbReference>
<dbReference type="InterPro" id="IPR029055">
    <property type="entry name" value="Ntn_hydrolases_N"/>
</dbReference>
<comment type="catalytic activity">
    <reaction evidence="4 7">
        <text>an N-terminal (5-L-glutamyl)-[peptide] + an alpha-amino acid = 5-L-glutamyl amino acid + an N-terminal L-alpha-aminoacyl-[peptide]</text>
        <dbReference type="Rhea" id="RHEA:23904"/>
        <dbReference type="Rhea" id="RHEA-COMP:9780"/>
        <dbReference type="Rhea" id="RHEA-COMP:9795"/>
        <dbReference type="ChEBI" id="CHEBI:77644"/>
        <dbReference type="ChEBI" id="CHEBI:78597"/>
        <dbReference type="ChEBI" id="CHEBI:78599"/>
        <dbReference type="ChEBI" id="CHEBI:78608"/>
        <dbReference type="EC" id="2.3.2.2"/>
    </reaction>
</comment>
<dbReference type="Pfam" id="PF01019">
    <property type="entry name" value="G_glu_transpept"/>
    <property type="match status" value="1"/>
</dbReference>
<evidence type="ECO:0000256" key="7">
    <source>
        <dbReference type="RuleBase" id="RU368036"/>
    </source>
</evidence>
<evidence type="ECO:0000313" key="10">
    <source>
        <dbReference type="Proteomes" id="UP000192923"/>
    </source>
</evidence>
<comment type="pathway">
    <text evidence="7">Sulfur metabolism; glutathione metabolism.</text>
</comment>
<dbReference type="InterPro" id="IPR043137">
    <property type="entry name" value="GGT_ssub_C"/>
</dbReference>
<dbReference type="OrthoDB" id="5297205at2"/>
<dbReference type="PRINTS" id="PR01210">
    <property type="entry name" value="GGTRANSPTASE"/>
</dbReference>
<dbReference type="InterPro" id="IPR000101">
    <property type="entry name" value="GGT_peptidase"/>
</dbReference>
<dbReference type="GO" id="GO:0006750">
    <property type="term" value="P:glutathione biosynthetic process"/>
    <property type="evidence" value="ECO:0007669"/>
    <property type="project" value="UniProtKB-KW"/>
</dbReference>
<comment type="catalytic activity">
    <reaction evidence="2 7">
        <text>glutathione + H2O = L-cysteinylglycine + L-glutamate</text>
        <dbReference type="Rhea" id="RHEA:28807"/>
        <dbReference type="ChEBI" id="CHEBI:15377"/>
        <dbReference type="ChEBI" id="CHEBI:29985"/>
        <dbReference type="ChEBI" id="CHEBI:57925"/>
        <dbReference type="ChEBI" id="CHEBI:61694"/>
        <dbReference type="EC" id="3.4.19.13"/>
    </reaction>
</comment>
<evidence type="ECO:0000256" key="2">
    <source>
        <dbReference type="ARBA" id="ARBA00001089"/>
    </source>
</evidence>
<dbReference type="InterPro" id="IPR043138">
    <property type="entry name" value="GGT_lsub"/>
</dbReference>
<feature type="signal peptide" evidence="8">
    <location>
        <begin position="1"/>
        <end position="36"/>
    </location>
</feature>
<dbReference type="Proteomes" id="UP000192923">
    <property type="component" value="Unassembled WGS sequence"/>
</dbReference>
<dbReference type="UniPathway" id="UPA00204"/>
<gene>
    <name evidence="9" type="ORF">SAMN02949497_3638</name>
</gene>
<organism evidence="9 10">
    <name type="scientific">Methylomagnum ishizawai</name>
    <dbReference type="NCBI Taxonomy" id="1760988"/>
    <lineage>
        <taxon>Bacteria</taxon>
        <taxon>Pseudomonadati</taxon>
        <taxon>Pseudomonadota</taxon>
        <taxon>Gammaproteobacteria</taxon>
        <taxon>Methylococcales</taxon>
        <taxon>Methylococcaceae</taxon>
        <taxon>Methylomagnum</taxon>
    </lineage>
</organism>
<dbReference type="EMBL" id="FXAM01000001">
    <property type="protein sequence ID" value="SMF96246.1"/>
    <property type="molecule type" value="Genomic_DNA"/>
</dbReference>
<name>A0A1Y6D0Y1_9GAMM</name>
<feature type="binding site" evidence="6">
    <location>
        <position position="109"/>
    </location>
    <ligand>
        <name>L-glutamate</name>
        <dbReference type="ChEBI" id="CHEBI:29985"/>
    </ligand>
</feature>
<feature type="binding site" evidence="6">
    <location>
        <position position="425"/>
    </location>
    <ligand>
        <name>L-glutamate</name>
        <dbReference type="ChEBI" id="CHEBI:29985"/>
    </ligand>
</feature>
<feature type="chain" id="PRO_5013006479" description="Glutathione hydrolase proenzyme" evidence="8">
    <location>
        <begin position="37"/>
        <end position="572"/>
    </location>
</feature>
<dbReference type="NCBIfam" id="TIGR00066">
    <property type="entry name" value="g_glut_trans"/>
    <property type="match status" value="1"/>
</dbReference>
<evidence type="ECO:0000256" key="1">
    <source>
        <dbReference type="ARBA" id="ARBA00001049"/>
    </source>
</evidence>
<dbReference type="Gene3D" id="3.60.20.40">
    <property type="match status" value="1"/>
</dbReference>
<dbReference type="GO" id="GO:0036374">
    <property type="term" value="F:glutathione hydrolase activity"/>
    <property type="evidence" value="ECO:0007669"/>
    <property type="project" value="UniProtKB-UniRule"/>
</dbReference>
<dbReference type="InterPro" id="IPR051792">
    <property type="entry name" value="GGT_bact"/>
</dbReference>
<feature type="binding site" evidence="6">
    <location>
        <begin position="401"/>
        <end position="403"/>
    </location>
    <ligand>
        <name>L-glutamate</name>
        <dbReference type="ChEBI" id="CHEBI:29985"/>
    </ligand>
</feature>
<proteinExistence type="inferred from homology"/>
<dbReference type="EC" id="3.4.19.13" evidence="7"/>
<comment type="similarity">
    <text evidence="7">Belongs to the gamma-glutamyltransferase family.</text>
</comment>
<evidence type="ECO:0000313" key="9">
    <source>
        <dbReference type="EMBL" id="SMF96246.1"/>
    </source>
</evidence>
<comment type="PTM">
    <text evidence="7">Cleaved by autocatalysis into a large and a small subunit.</text>
</comment>
<keyword evidence="3 7" id="KW-0012">Acyltransferase</keyword>
<sequence>MNIRIHPVPGPRTLRRWHRPIGLVLCLLVCLPQVHAAARPSQAAIASAHPLATQAGLDILGQGGNAFDAAVAVGATLAVVEPAGSGLGGGGLWLLRRGADGKEILLDGRERAPLAAARDMYLDKAGQPIPGLSIDGALAAAIPGMPAALVHLAEHYGHLPLATSLAPAIRHAEAGFALGERHLRLLGPRAEALRRHPAAAAIFLPGGAVPRSGDTLVQRDLADSLRKLARQGKAGFYGGTTAAALVEGVRAAGGIWTLDDLAGYRVVERPPVHGDYQGIRITTAAPPSAGGVGLVEMLNMLSAYDLNHAPAITRKHLIVEAMRRAYHDRETYLGDPDAVAMPILRLLSPNYAAGLSSTIRPDRALPSAALSDTARPQPVGDNTTHYSILDREGNAVAATLSINYGFGSGFVAPGTGVLLNDEMDDFSIKPGSPNIYGLVGGEANAIAPGKRMLSSMTPTFLDDGDRLGLLGTPGGSRIVSMVLLAALDFAQGHGPASWVAVPRFHHQYLPDVVEYESGGLTEAEQNGLRQLGHSLKAVDRRYGDMQAVLWDRRADRVEAASDPRGEGAARLR</sequence>
<keyword evidence="8" id="KW-0732">Signal</keyword>
<evidence type="ECO:0000256" key="3">
    <source>
        <dbReference type="ARBA" id="ARBA00023315"/>
    </source>
</evidence>
<keyword evidence="10" id="KW-1185">Reference proteome</keyword>
<dbReference type="RefSeq" id="WP_085215148.1">
    <property type="nucleotide sequence ID" value="NZ_FXAM01000001.1"/>
</dbReference>
<keyword evidence="7 9" id="KW-0378">Hydrolase</keyword>
<dbReference type="Gene3D" id="1.10.246.130">
    <property type="match status" value="1"/>
</dbReference>
<keyword evidence="7" id="KW-0317">Glutathione biosynthesis</keyword>
<dbReference type="SUPFAM" id="SSF56235">
    <property type="entry name" value="N-terminal nucleophile aminohydrolases (Ntn hydrolases)"/>
    <property type="match status" value="1"/>
</dbReference>
<dbReference type="AlphaFoldDB" id="A0A1Y6D0Y1"/>
<evidence type="ECO:0000256" key="4">
    <source>
        <dbReference type="ARBA" id="ARBA00047417"/>
    </source>
</evidence>
<dbReference type="GO" id="GO:0006751">
    <property type="term" value="P:glutathione catabolic process"/>
    <property type="evidence" value="ECO:0007669"/>
    <property type="project" value="UniProtKB-UniRule"/>
</dbReference>
<comment type="subunit">
    <text evidence="7">This enzyme consists of two polypeptide chains, which are synthesized in precursor form from a single polypeptide.</text>
</comment>
<evidence type="ECO:0000256" key="5">
    <source>
        <dbReference type="PIRSR" id="PIRSR600101-1"/>
    </source>
</evidence>
<feature type="binding site" evidence="6">
    <location>
        <position position="475"/>
    </location>
    <ligand>
        <name>L-glutamate</name>
        <dbReference type="ChEBI" id="CHEBI:29985"/>
    </ligand>
</feature>
<feature type="active site" description="Nucleophile" evidence="5">
    <location>
        <position position="383"/>
    </location>
</feature>
<dbReference type="PANTHER" id="PTHR43199">
    <property type="entry name" value="GLUTATHIONE HYDROLASE"/>
    <property type="match status" value="1"/>
</dbReference>
<keyword evidence="7" id="KW-0865">Zymogen</keyword>
<keyword evidence="7" id="KW-0808">Transferase</keyword>
<dbReference type="STRING" id="1760988.SAMN02949497_3638"/>
<accession>A0A1Y6D0Y1</accession>
<reference evidence="9 10" key="1">
    <citation type="submission" date="2016-12" db="EMBL/GenBank/DDBJ databases">
        <authorList>
            <person name="Song W.-J."/>
            <person name="Kurnit D.M."/>
        </authorList>
    </citation>
    <scope>NUCLEOTIDE SEQUENCE [LARGE SCALE GENOMIC DNA]</scope>
    <source>
        <strain evidence="9 10">175</strain>
    </source>
</reference>
<evidence type="ECO:0000256" key="8">
    <source>
        <dbReference type="SAM" id="SignalP"/>
    </source>
</evidence>